<dbReference type="SUPFAM" id="SSF53032">
    <property type="entry name" value="tRNA-intron endonuclease catalytic domain-like"/>
    <property type="match status" value="1"/>
</dbReference>
<dbReference type="STRING" id="1965070.A0A3S3NRA7"/>
<dbReference type="GO" id="GO:0000379">
    <property type="term" value="P:tRNA-type intron splice site recognition and cleavage"/>
    <property type="evidence" value="ECO:0007669"/>
    <property type="project" value="TreeGrafter"/>
</dbReference>
<evidence type="ECO:0000313" key="9">
    <source>
        <dbReference type="Proteomes" id="UP000285301"/>
    </source>
</evidence>
<dbReference type="GO" id="GO:0005737">
    <property type="term" value="C:cytoplasm"/>
    <property type="evidence" value="ECO:0007669"/>
    <property type="project" value="TreeGrafter"/>
</dbReference>
<keyword evidence="9" id="KW-1185">Reference proteome</keyword>
<dbReference type="InterPro" id="IPR006677">
    <property type="entry name" value="tRNA_intron_Endonuc_cat-like"/>
</dbReference>
<feature type="active site" evidence="5">
    <location>
        <position position="335"/>
    </location>
</feature>
<keyword evidence="8" id="KW-0255">Endonuclease</keyword>
<evidence type="ECO:0000256" key="1">
    <source>
        <dbReference type="ARBA" id="ARBA00008078"/>
    </source>
</evidence>
<comment type="similarity">
    <text evidence="1 4">Belongs to the tRNA-intron endonuclease family.</text>
</comment>
<dbReference type="PANTHER" id="PTHR21227:SF0">
    <property type="entry name" value="TRNA-SPLICING ENDONUCLEASE SUBUNIT SEN2"/>
    <property type="match status" value="1"/>
</dbReference>
<keyword evidence="8" id="KW-0378">Hydrolase</keyword>
<evidence type="ECO:0000259" key="7">
    <source>
        <dbReference type="Pfam" id="PF01974"/>
    </source>
</evidence>
<comment type="caution">
    <text evidence="8">The sequence shown here is derived from an EMBL/GenBank/DDBJ whole genome shotgun (WGS) entry which is preliminary data.</text>
</comment>
<dbReference type="PIRSF" id="PIRSF011789">
    <property type="entry name" value="tRNA_splic_SEN2"/>
    <property type="match status" value="1"/>
</dbReference>
<feature type="active site" evidence="5">
    <location>
        <position position="291"/>
    </location>
</feature>
<feature type="active site" evidence="5">
    <location>
        <position position="299"/>
    </location>
</feature>
<dbReference type="InterPro" id="IPR006676">
    <property type="entry name" value="tRNA_splic"/>
</dbReference>
<dbReference type="NCBIfam" id="TIGR00324">
    <property type="entry name" value="endA"/>
    <property type="match status" value="1"/>
</dbReference>
<organism evidence="8 9">
    <name type="scientific">Dinothrombium tinctorium</name>
    <dbReference type="NCBI Taxonomy" id="1965070"/>
    <lineage>
        <taxon>Eukaryota</taxon>
        <taxon>Metazoa</taxon>
        <taxon>Ecdysozoa</taxon>
        <taxon>Arthropoda</taxon>
        <taxon>Chelicerata</taxon>
        <taxon>Arachnida</taxon>
        <taxon>Acari</taxon>
        <taxon>Acariformes</taxon>
        <taxon>Trombidiformes</taxon>
        <taxon>Prostigmata</taxon>
        <taxon>Anystina</taxon>
        <taxon>Parasitengona</taxon>
        <taxon>Trombidioidea</taxon>
        <taxon>Trombidiidae</taxon>
        <taxon>Dinothrombium</taxon>
    </lineage>
</organism>
<dbReference type="InterPro" id="IPR036167">
    <property type="entry name" value="tRNA_intron_Endo_cat-like_sf"/>
</dbReference>
<feature type="domain" description="tRNA intron endonuclease catalytic" evidence="7">
    <location>
        <begin position="263"/>
        <end position="342"/>
    </location>
</feature>
<dbReference type="PANTHER" id="PTHR21227">
    <property type="entry name" value="TRNA-SPLICING ENDONUCLEASE SUBUNIT SEN2"/>
    <property type="match status" value="1"/>
</dbReference>
<proteinExistence type="inferred from homology"/>
<evidence type="ECO:0000256" key="4">
    <source>
        <dbReference type="PIRNR" id="PIRNR011789"/>
    </source>
</evidence>
<keyword evidence="3 4" id="KW-0456">Lyase</keyword>
<dbReference type="Pfam" id="PF01974">
    <property type="entry name" value="tRNA_int_endo"/>
    <property type="match status" value="1"/>
</dbReference>
<dbReference type="InterPro" id="IPR011856">
    <property type="entry name" value="tRNA_endonuc-like_dom_sf"/>
</dbReference>
<feature type="region of interest" description="Disordered" evidence="6">
    <location>
        <begin position="107"/>
        <end position="131"/>
    </location>
</feature>
<comment type="function">
    <text evidence="4">Constitutes one of the two catalytic subunit of the tRNA-splicing endonuclease complex, a complex responsible for identification and cleavage of the splice sites in pre-tRNA. It cleaves pre-tRNA at the 5'- and 3'-splice sites to release the intron. The products are an intron and two tRNA half-molecules bearing 2',3'-cyclic phosphate and 5'-OH termini. There are no conserved sequences at the splice sites, but the intron is invariably located at the same site in the gene, placing the splice sites an invariant distance from the constant structural features of the tRNA body.</text>
</comment>
<evidence type="ECO:0000256" key="6">
    <source>
        <dbReference type="SAM" id="MobiDB-lite"/>
    </source>
</evidence>
<dbReference type="GO" id="GO:0000214">
    <property type="term" value="C:tRNA-intron endonuclease complex"/>
    <property type="evidence" value="ECO:0007669"/>
    <property type="project" value="UniProtKB-UniRule"/>
</dbReference>
<dbReference type="EC" id="4.6.1.16" evidence="4"/>
<dbReference type="EMBL" id="NCKU01003322">
    <property type="protein sequence ID" value="RWS07752.1"/>
    <property type="molecule type" value="Genomic_DNA"/>
</dbReference>
<dbReference type="GO" id="GO:0003676">
    <property type="term" value="F:nucleic acid binding"/>
    <property type="evidence" value="ECO:0007669"/>
    <property type="project" value="InterPro"/>
</dbReference>
<evidence type="ECO:0000256" key="3">
    <source>
        <dbReference type="ARBA" id="ARBA00023239"/>
    </source>
</evidence>
<reference evidence="8 9" key="1">
    <citation type="journal article" date="2018" name="Gigascience">
        <title>Genomes of trombidid mites reveal novel predicted allergens and laterally-transferred genes associated with secondary metabolism.</title>
        <authorList>
            <person name="Dong X."/>
            <person name="Chaisiri K."/>
            <person name="Xia D."/>
            <person name="Armstrong S.D."/>
            <person name="Fang Y."/>
            <person name="Donnelly M.J."/>
            <person name="Kadowaki T."/>
            <person name="McGarry J.W."/>
            <person name="Darby A.C."/>
            <person name="Makepeace B.L."/>
        </authorList>
    </citation>
    <scope>NUCLEOTIDE SEQUENCE [LARGE SCALE GENOMIC DNA]</scope>
    <source>
        <strain evidence="8">UoL-WK</strain>
    </source>
</reference>
<name>A0A3S3NRA7_9ACAR</name>
<evidence type="ECO:0000256" key="2">
    <source>
        <dbReference type="ARBA" id="ARBA00022694"/>
    </source>
</evidence>
<keyword evidence="8" id="KW-0540">Nuclease</keyword>
<dbReference type="GO" id="GO:0000213">
    <property type="term" value="F:tRNA-intron lyase activity"/>
    <property type="evidence" value="ECO:0007669"/>
    <property type="project" value="UniProtKB-UniRule"/>
</dbReference>
<evidence type="ECO:0000313" key="8">
    <source>
        <dbReference type="EMBL" id="RWS07752.1"/>
    </source>
</evidence>
<sequence length="384" mass="44488">MSEKEFVLKSKKKRKNRFQIDAKQFLPFPVPLRIDDAIIWPLIRTNGFLRFSAIVNRKDNCVDVKDEASAVALYLLGYFGKGSLSRNAPVYDFFRDLKLKTIDTLSSSQHMNKEKPNSSDQSDDSSESSKHDLNKLHINSFLKAFNYIPDKRETIIALYGDQLNSNILPNTLVRSEKFNRRNNNEELLSEETCAIYDLFKGTLSETSSSEGLKLGFEEAYFLCYGLGVLSIFSDETKNELDLLQIWELFCHLYNSNDITEFPVLYAVYHYFRAKGWVVKSGLKYGCHFVLYKEGPPFYHSLFSVKIIKQLDNERQTALSWQYLVGFHRASQCVAKEPMLCYVFIPKNLDPQCYKSPKVIESFKIQTCLIERFVPSKKRENDECT</sequence>
<dbReference type="Gene3D" id="3.40.1350.10">
    <property type="match status" value="1"/>
</dbReference>
<dbReference type="OrthoDB" id="10249562at2759"/>
<dbReference type="AlphaFoldDB" id="A0A3S3NRA7"/>
<keyword evidence="2 4" id="KW-0819">tRNA processing</keyword>
<accession>A0A3S3NRA7</accession>
<gene>
    <name evidence="8" type="ORF">B4U79_12480</name>
</gene>
<evidence type="ECO:0000256" key="5">
    <source>
        <dbReference type="PIRSR" id="PIRSR011789-1"/>
    </source>
</evidence>
<protein>
    <recommendedName>
        <fullName evidence="4">tRNA-splicing endonuclease subunit Sen2</fullName>
        <ecNumber evidence="4">4.6.1.16</ecNumber>
    </recommendedName>
</protein>
<dbReference type="InterPro" id="IPR016589">
    <property type="entry name" value="tRNA_splic_SEN2"/>
</dbReference>
<dbReference type="CDD" id="cd22363">
    <property type="entry name" value="tRNA-intron_lyase_C"/>
    <property type="match status" value="1"/>
</dbReference>
<dbReference type="Proteomes" id="UP000285301">
    <property type="component" value="Unassembled WGS sequence"/>
</dbReference>